<protein>
    <recommendedName>
        <fullName evidence="3">Phospholipid/glycerol acyltransferase domain-containing protein</fullName>
    </recommendedName>
</protein>
<name>A0A1F5JHD1_9BACT</name>
<proteinExistence type="predicted"/>
<evidence type="ECO:0000313" key="1">
    <source>
        <dbReference type="EMBL" id="OGE28051.1"/>
    </source>
</evidence>
<dbReference type="EMBL" id="MFCP01000023">
    <property type="protein sequence ID" value="OGE28051.1"/>
    <property type="molecule type" value="Genomic_DNA"/>
</dbReference>
<gene>
    <name evidence="1" type="ORF">A2867_01545</name>
</gene>
<sequence length="338" mass="37538">MAIIEQSSAKSSNKDMGLWSSLRGVPMRLIERPKNFFLRTAIRSIVDLSYTNEINDEIKAEMALGKVPILITNHQQHIDGFVFAVTGKHMKRLVAAIPGAPPFPGFIAPGARSWEEGYQGGHLKVGLEVFREAGEQLGVKVAGVTRGKDGDDYGMDRSQLPTEMLPIARELRRKRGLALLPEGSWKGGRHPYGAGTEEIYGVQPFAVNMAEWVGIVERATGREAFIIVAGINGSYRYVRNGEKEDGKNEEPKITPEGWRALIIGIFGLHIGYRRIQAKLQSVITRGKIEAALGRNWRENGEVFNEYLTEQIELAIPEYARRADRRSVKTPAIELSTAS</sequence>
<comment type="caution">
    <text evidence="1">The sequence shown here is derived from an EMBL/GenBank/DDBJ whole genome shotgun (WGS) entry which is preliminary data.</text>
</comment>
<dbReference type="AlphaFoldDB" id="A0A1F5JHD1"/>
<evidence type="ECO:0000313" key="2">
    <source>
        <dbReference type="Proteomes" id="UP000177555"/>
    </source>
</evidence>
<reference evidence="1 2" key="1">
    <citation type="journal article" date="2016" name="Nat. Commun.">
        <title>Thousands of microbial genomes shed light on interconnected biogeochemical processes in an aquifer system.</title>
        <authorList>
            <person name="Anantharaman K."/>
            <person name="Brown C.T."/>
            <person name="Hug L.A."/>
            <person name="Sharon I."/>
            <person name="Castelle C.J."/>
            <person name="Probst A.J."/>
            <person name="Thomas B.C."/>
            <person name="Singh A."/>
            <person name="Wilkins M.J."/>
            <person name="Karaoz U."/>
            <person name="Brodie E.L."/>
            <person name="Williams K.H."/>
            <person name="Hubbard S.S."/>
            <person name="Banfield J.F."/>
        </authorList>
    </citation>
    <scope>NUCLEOTIDE SEQUENCE [LARGE SCALE GENOMIC DNA]</scope>
</reference>
<evidence type="ECO:0008006" key="3">
    <source>
        <dbReference type="Google" id="ProtNLM"/>
    </source>
</evidence>
<dbReference type="Proteomes" id="UP000177555">
    <property type="component" value="Unassembled WGS sequence"/>
</dbReference>
<organism evidence="1 2">
    <name type="scientific">Candidatus Daviesbacteria bacterium RIFCSPHIGHO2_01_FULL_40_11</name>
    <dbReference type="NCBI Taxonomy" id="1797762"/>
    <lineage>
        <taxon>Bacteria</taxon>
        <taxon>Candidatus Daviesiibacteriota</taxon>
    </lineage>
</organism>
<accession>A0A1F5JHD1</accession>